<dbReference type="InterPro" id="IPR002013">
    <property type="entry name" value="SAC_dom"/>
</dbReference>
<organism evidence="3 4">
    <name type="scientific">Senna tora</name>
    <dbReference type="NCBI Taxonomy" id="362788"/>
    <lineage>
        <taxon>Eukaryota</taxon>
        <taxon>Viridiplantae</taxon>
        <taxon>Streptophyta</taxon>
        <taxon>Embryophyta</taxon>
        <taxon>Tracheophyta</taxon>
        <taxon>Spermatophyta</taxon>
        <taxon>Magnoliopsida</taxon>
        <taxon>eudicotyledons</taxon>
        <taxon>Gunneridae</taxon>
        <taxon>Pentapetalae</taxon>
        <taxon>rosids</taxon>
        <taxon>fabids</taxon>
        <taxon>Fabales</taxon>
        <taxon>Fabaceae</taxon>
        <taxon>Caesalpinioideae</taxon>
        <taxon>Cassia clade</taxon>
        <taxon>Senna</taxon>
    </lineage>
</organism>
<sequence length="534" mass="60749">MDQEDSKQKLYTRMRLWEFPDQYVIQPSDGSSGSSLSINRKDGSMKLIDEIPQYNSLRVPKTWKIFGVVGTLKLLAGSYLLVITKCENYGSYNGHPIFKISSMKTFPCNSSLEHAPAEQKKAETEFSGLLNIVERSSGLFFSYTANLTLSAQRLHDLGVESRSVPLWRQAEPRFLWNNYMLEVLIDNKLDPFILPIVQGSFHNFQAAIGKDIIDVTVIARRCTRRNGTRMWRRGADNDGYVANFVETEQIMQINGYTASFVQIRGSIPLLWEQIVDLTYKPKYELVKAEESPRVMERHLLDLRKKYGAVLAVDLINKHGGEGRLNEKFSNTILPMLSDDVRYLHFDFHHVCGHIHFDRLSILYEQISEFLEKNGYLLLNEKGEKSKEQLGIVRTNCIDCLDRTNVTQSMIARNMLENQLRRLGVFAAEETISSHPNLDECFKILWADHGDDISVQYSGTPALKGDFTRFGHRTLEGIVKDGFNALQRYYLNNFCDGTKQDAIDLLQGHYIVSASRDTSPSSQKGGLEAIAVSTS</sequence>
<feature type="compositionally biased region" description="Polar residues" evidence="1">
    <location>
        <begin position="514"/>
        <end position="523"/>
    </location>
</feature>
<comment type="caution">
    <text evidence="3">The sequence shown here is derived from an EMBL/GenBank/DDBJ whole genome shotgun (WGS) entry which is preliminary data.</text>
</comment>
<dbReference type="PROSITE" id="PS50275">
    <property type="entry name" value="SAC"/>
    <property type="match status" value="1"/>
</dbReference>
<name>A0A834TZZ9_9FABA</name>
<protein>
    <submittedName>
        <fullName evidence="3">Phosphoinositide phosphatase SAC7</fullName>
    </submittedName>
</protein>
<evidence type="ECO:0000259" key="2">
    <source>
        <dbReference type="PROSITE" id="PS50275"/>
    </source>
</evidence>
<dbReference type="EMBL" id="JAAIUW010000006">
    <property type="protein sequence ID" value="KAF7829045.1"/>
    <property type="molecule type" value="Genomic_DNA"/>
</dbReference>
<dbReference type="Pfam" id="PF02383">
    <property type="entry name" value="Syja_N"/>
    <property type="match status" value="1"/>
</dbReference>
<dbReference type="GO" id="GO:0005783">
    <property type="term" value="C:endoplasmic reticulum"/>
    <property type="evidence" value="ECO:0007669"/>
    <property type="project" value="TreeGrafter"/>
</dbReference>
<evidence type="ECO:0000313" key="4">
    <source>
        <dbReference type="Proteomes" id="UP000634136"/>
    </source>
</evidence>
<keyword evidence="4" id="KW-1185">Reference proteome</keyword>
<dbReference type="PANTHER" id="PTHR45662:SF2">
    <property type="entry name" value="PHOSPHATIDYLINOSITOL-3-PHOSPHATASE SAC1"/>
    <property type="match status" value="1"/>
</dbReference>
<accession>A0A834TZZ9</accession>
<evidence type="ECO:0000256" key="1">
    <source>
        <dbReference type="SAM" id="MobiDB-lite"/>
    </source>
</evidence>
<dbReference type="GO" id="GO:0043812">
    <property type="term" value="F:phosphatidylinositol-4-phosphate phosphatase activity"/>
    <property type="evidence" value="ECO:0007669"/>
    <property type="project" value="TreeGrafter"/>
</dbReference>
<dbReference type="PANTHER" id="PTHR45662">
    <property type="entry name" value="PHOSPHATIDYLINOSITIDE PHOSPHATASE SAC1"/>
    <property type="match status" value="1"/>
</dbReference>
<gene>
    <name evidence="3" type="ORF">G2W53_020209</name>
</gene>
<reference evidence="3" key="1">
    <citation type="submission" date="2020-09" db="EMBL/GenBank/DDBJ databases">
        <title>Genome-Enabled Discovery of Anthraquinone Biosynthesis in Senna tora.</title>
        <authorList>
            <person name="Kang S.-H."/>
            <person name="Pandey R.P."/>
            <person name="Lee C.-M."/>
            <person name="Sim J.-S."/>
            <person name="Jeong J.-T."/>
            <person name="Choi B.-S."/>
            <person name="Jung M."/>
            <person name="Ginzburg D."/>
            <person name="Zhao K."/>
            <person name="Won S.Y."/>
            <person name="Oh T.-J."/>
            <person name="Yu Y."/>
            <person name="Kim N.-H."/>
            <person name="Lee O.R."/>
            <person name="Lee T.-H."/>
            <person name="Bashyal P."/>
            <person name="Kim T.-S."/>
            <person name="Lee W.-H."/>
            <person name="Kawkins C."/>
            <person name="Kim C.-K."/>
            <person name="Kim J.S."/>
            <person name="Ahn B.O."/>
            <person name="Rhee S.Y."/>
            <person name="Sohng J.K."/>
        </authorList>
    </citation>
    <scope>NUCLEOTIDE SEQUENCE</scope>
    <source>
        <tissue evidence="3">Leaf</tissue>
    </source>
</reference>
<dbReference type="OrthoDB" id="405996at2759"/>
<dbReference type="AlphaFoldDB" id="A0A834TZZ9"/>
<proteinExistence type="predicted"/>
<evidence type="ECO:0000313" key="3">
    <source>
        <dbReference type="EMBL" id="KAF7829045.1"/>
    </source>
</evidence>
<feature type="region of interest" description="Disordered" evidence="1">
    <location>
        <begin position="514"/>
        <end position="534"/>
    </location>
</feature>
<dbReference type="GO" id="GO:0046856">
    <property type="term" value="P:phosphatidylinositol dephosphorylation"/>
    <property type="evidence" value="ECO:0007669"/>
    <property type="project" value="TreeGrafter"/>
</dbReference>
<dbReference type="Proteomes" id="UP000634136">
    <property type="component" value="Unassembled WGS sequence"/>
</dbReference>
<feature type="domain" description="SAC" evidence="2">
    <location>
        <begin position="130"/>
        <end position="458"/>
    </location>
</feature>